<feature type="domain" description="Metallo-beta-lactamase" evidence="1">
    <location>
        <begin position="7"/>
        <end position="170"/>
    </location>
</feature>
<dbReference type="PANTHER" id="PTHR39189:SF1">
    <property type="entry name" value="UPF0173 METAL-DEPENDENT HYDROLASE YTKL"/>
    <property type="match status" value="1"/>
</dbReference>
<dbReference type="InterPro" id="IPR036866">
    <property type="entry name" value="RibonucZ/Hydroxyglut_hydro"/>
</dbReference>
<protein>
    <submittedName>
        <fullName evidence="2">MBL fold metallo-hydrolase</fullName>
    </submittedName>
</protein>
<evidence type="ECO:0000259" key="1">
    <source>
        <dbReference type="SMART" id="SM00849"/>
    </source>
</evidence>
<accession>A0A537LQ43</accession>
<dbReference type="Gene3D" id="3.60.15.10">
    <property type="entry name" value="Ribonuclease Z/Hydroxyacylglutathione hydrolase-like"/>
    <property type="match status" value="1"/>
</dbReference>
<reference evidence="2 3" key="1">
    <citation type="journal article" date="2019" name="Nat. Microbiol.">
        <title>Mediterranean grassland soil C-N compound turnover is dependent on rainfall and depth, and is mediated by genomically divergent microorganisms.</title>
        <authorList>
            <person name="Diamond S."/>
            <person name="Andeer P.F."/>
            <person name="Li Z."/>
            <person name="Crits-Christoph A."/>
            <person name="Burstein D."/>
            <person name="Anantharaman K."/>
            <person name="Lane K.R."/>
            <person name="Thomas B.C."/>
            <person name="Pan C."/>
            <person name="Northen T.R."/>
            <person name="Banfield J.F."/>
        </authorList>
    </citation>
    <scope>NUCLEOTIDE SEQUENCE [LARGE SCALE GENOMIC DNA]</scope>
    <source>
        <strain evidence="2">NP_2</strain>
    </source>
</reference>
<dbReference type="GO" id="GO:0016787">
    <property type="term" value="F:hydrolase activity"/>
    <property type="evidence" value="ECO:0007669"/>
    <property type="project" value="UniProtKB-KW"/>
</dbReference>
<dbReference type="EMBL" id="VBAJ01000022">
    <property type="protein sequence ID" value="TMJ10116.1"/>
    <property type="molecule type" value="Genomic_DNA"/>
</dbReference>
<dbReference type="PANTHER" id="PTHR39189">
    <property type="entry name" value="UPF0173 METAL-DEPENDENT HYDROLASE YTKL"/>
    <property type="match status" value="1"/>
</dbReference>
<keyword evidence="2" id="KW-0378">Hydrolase</keyword>
<dbReference type="SUPFAM" id="SSF56281">
    <property type="entry name" value="Metallo-hydrolase/oxidoreductase"/>
    <property type="match status" value="1"/>
</dbReference>
<evidence type="ECO:0000313" key="2">
    <source>
        <dbReference type="EMBL" id="TMJ10116.1"/>
    </source>
</evidence>
<dbReference type="InterPro" id="IPR001279">
    <property type="entry name" value="Metallo-B-lactamas"/>
</dbReference>
<evidence type="ECO:0000313" key="3">
    <source>
        <dbReference type="Proteomes" id="UP000318661"/>
    </source>
</evidence>
<comment type="caution">
    <text evidence="2">The sequence shown here is derived from an EMBL/GenBank/DDBJ whole genome shotgun (WGS) entry which is preliminary data.</text>
</comment>
<sequence>MKLTYYGHATFLLEANGTSLLIDPFNEQAGYPFPDVRPAAVIVSHEHFDHNYVQVAKGSPKVIRGLRDGGRDWAEVREQVGPVAITTVHTYHDPTQGSQRGKNAMLVFECEGLRVAHAGDLGHRLSKEDAASLGRLDALMIPVGGFYTIGPADADGVIGQLKPRVAIPMHYKTDANKDWPIGTLDEFLRGKTRVKQVGKTATLTKAALPAEPEIWVLKP</sequence>
<name>A0A537LQ43_9BACT</name>
<dbReference type="Pfam" id="PF13483">
    <property type="entry name" value="Lactamase_B_3"/>
    <property type="match status" value="1"/>
</dbReference>
<gene>
    <name evidence="2" type="ORF">E6G99_01530</name>
</gene>
<organism evidence="2 3">
    <name type="scientific">Candidatus Segetimicrobium genomatis</name>
    <dbReference type="NCBI Taxonomy" id="2569760"/>
    <lineage>
        <taxon>Bacteria</taxon>
        <taxon>Bacillati</taxon>
        <taxon>Candidatus Sysuimicrobiota</taxon>
        <taxon>Candidatus Sysuimicrobiia</taxon>
        <taxon>Candidatus Sysuimicrobiales</taxon>
        <taxon>Candidatus Segetimicrobiaceae</taxon>
        <taxon>Candidatus Segetimicrobium</taxon>
    </lineage>
</organism>
<dbReference type="Proteomes" id="UP000318661">
    <property type="component" value="Unassembled WGS sequence"/>
</dbReference>
<dbReference type="AlphaFoldDB" id="A0A537LQ43"/>
<dbReference type="SMART" id="SM00849">
    <property type="entry name" value="Lactamase_B"/>
    <property type="match status" value="1"/>
</dbReference>
<proteinExistence type="predicted"/>